<dbReference type="EMBL" id="FOPP01000015">
    <property type="protein sequence ID" value="SFH49558.1"/>
    <property type="molecule type" value="Genomic_DNA"/>
</dbReference>
<feature type="transmembrane region" description="Helical" evidence="1">
    <location>
        <begin position="275"/>
        <end position="296"/>
    </location>
</feature>
<accession>A0A1I3AHK9</accession>
<evidence type="ECO:0000313" key="2">
    <source>
        <dbReference type="EMBL" id="SFH49558.1"/>
    </source>
</evidence>
<proteinExistence type="predicted"/>
<dbReference type="OrthoDB" id="675873at2"/>
<sequence length="371" mass="43416">MSAGKYRKEDNCLNCGFRVEKHYCSSCGQPNLELNETFWQFITHSIAHYFHFDNKFFQTLKPLISKPGEVTLAYLAGKRARYINPVSMYIFVSILYFLVVYTPNGHKETEKTTTGKETMVKPNLDSIATPLSGSGLVGKDIIAKTQQAIDEGFDKNAFRKLSFQQQEVALRDLNAKYENQKSESLRKFIKKLQLIHIEANDSTYTAYLARQKTLPSLERDNVFERYYKKRSIEIGQNSELIQEQLSHNRPKVYFLFMPLMAFFIMLNFRKNHIRYLDHLIFTIHGMTAFFLVSIIVQPTKRFLFPDSFMSGILEAALIIWIFWYLYKGLKIFYQRKTSTTIWRMIWIIALYGVSLKVAEMIVINIIYYVAT</sequence>
<evidence type="ECO:0000256" key="1">
    <source>
        <dbReference type="SAM" id="Phobius"/>
    </source>
</evidence>
<dbReference type="STRING" id="414048.SAMN04489864_1157"/>
<protein>
    <recommendedName>
        <fullName evidence="4">DUF3667 domain-containing protein</fullName>
    </recommendedName>
</protein>
<keyword evidence="1" id="KW-1133">Transmembrane helix</keyword>
<evidence type="ECO:0000313" key="3">
    <source>
        <dbReference type="Proteomes" id="UP000199666"/>
    </source>
</evidence>
<dbReference type="Proteomes" id="UP000199666">
    <property type="component" value="Unassembled WGS sequence"/>
</dbReference>
<evidence type="ECO:0008006" key="4">
    <source>
        <dbReference type="Google" id="ProtNLM"/>
    </source>
</evidence>
<feature type="transmembrane region" description="Helical" evidence="1">
    <location>
        <begin position="82"/>
        <end position="101"/>
    </location>
</feature>
<keyword evidence="1" id="KW-0472">Membrane</keyword>
<keyword evidence="1" id="KW-0812">Transmembrane</keyword>
<feature type="transmembrane region" description="Helical" evidence="1">
    <location>
        <begin position="252"/>
        <end position="268"/>
    </location>
</feature>
<name>A0A1I3AHK9_9SPHI</name>
<dbReference type="AlphaFoldDB" id="A0A1I3AHK9"/>
<organism evidence="2 3">
    <name type="scientific">Pedobacter insulae</name>
    <dbReference type="NCBI Taxonomy" id="414048"/>
    <lineage>
        <taxon>Bacteria</taxon>
        <taxon>Pseudomonadati</taxon>
        <taxon>Bacteroidota</taxon>
        <taxon>Sphingobacteriia</taxon>
        <taxon>Sphingobacteriales</taxon>
        <taxon>Sphingobacteriaceae</taxon>
        <taxon>Pedobacter</taxon>
    </lineage>
</organism>
<keyword evidence="3" id="KW-1185">Reference proteome</keyword>
<reference evidence="2 3" key="1">
    <citation type="submission" date="2016-10" db="EMBL/GenBank/DDBJ databases">
        <authorList>
            <person name="de Groot N.N."/>
        </authorList>
    </citation>
    <scope>NUCLEOTIDE SEQUENCE [LARGE SCALE GENOMIC DNA]</scope>
    <source>
        <strain evidence="2 3">DSM 18684</strain>
    </source>
</reference>
<feature type="transmembrane region" description="Helical" evidence="1">
    <location>
        <begin position="346"/>
        <end position="370"/>
    </location>
</feature>
<dbReference type="Pfam" id="PF12412">
    <property type="entry name" value="DUF3667"/>
    <property type="match status" value="1"/>
</dbReference>
<gene>
    <name evidence="2" type="ORF">SAMN04489864_1157</name>
</gene>
<dbReference type="RefSeq" id="WP_090998017.1">
    <property type="nucleotide sequence ID" value="NZ_FOPP01000015.1"/>
</dbReference>
<feature type="transmembrane region" description="Helical" evidence="1">
    <location>
        <begin position="308"/>
        <end position="326"/>
    </location>
</feature>
<dbReference type="InterPro" id="IPR022134">
    <property type="entry name" value="DUF3667"/>
</dbReference>